<dbReference type="EMBL" id="JAJSON010000015">
    <property type="protein sequence ID" value="MCG9971152.1"/>
    <property type="molecule type" value="Genomic_DNA"/>
</dbReference>
<feature type="domain" description="Inactive Receiver" evidence="1">
    <location>
        <begin position="190"/>
        <end position="276"/>
    </location>
</feature>
<keyword evidence="3" id="KW-1185">Reference proteome</keyword>
<dbReference type="InterPro" id="IPR011006">
    <property type="entry name" value="CheY-like_superfamily"/>
</dbReference>
<comment type="caution">
    <text evidence="2">The sequence shown here is derived from an EMBL/GenBank/DDBJ whole genome shotgun (WGS) entry which is preliminary data.</text>
</comment>
<gene>
    <name evidence="2" type="ORF">LU635_05835</name>
</gene>
<organism evidence="2 3">
    <name type="scientific">Christiangramia crocea</name>
    <dbReference type="NCBI Taxonomy" id="2904124"/>
    <lineage>
        <taxon>Bacteria</taxon>
        <taxon>Pseudomonadati</taxon>
        <taxon>Bacteroidota</taxon>
        <taxon>Flavobacteriia</taxon>
        <taxon>Flavobacteriales</taxon>
        <taxon>Flavobacteriaceae</taxon>
        <taxon>Christiangramia</taxon>
    </lineage>
</organism>
<name>A0A9X1UVG5_9FLAO</name>
<dbReference type="CDD" id="cd00156">
    <property type="entry name" value="REC"/>
    <property type="match status" value="1"/>
</dbReference>
<dbReference type="RefSeq" id="WP_240097159.1">
    <property type="nucleotide sequence ID" value="NZ_JAJSON010000015.1"/>
</dbReference>
<reference evidence="2" key="1">
    <citation type="submission" date="2021-12" db="EMBL/GenBank/DDBJ databases">
        <title>Description of Gramella crocea sp. nov., a new bacterium isolated from activated sludge.</title>
        <authorList>
            <person name="Zhang X."/>
        </authorList>
    </citation>
    <scope>NUCLEOTIDE SEQUENCE</scope>
    <source>
        <strain evidence="2">YB25</strain>
    </source>
</reference>
<protein>
    <submittedName>
        <fullName evidence="2">Response regulator</fullName>
    </submittedName>
</protein>
<dbReference type="InterPro" id="IPR054592">
    <property type="entry name" value="iREC"/>
</dbReference>
<dbReference type="AlphaFoldDB" id="A0A9X1UVG5"/>
<proteinExistence type="predicted"/>
<dbReference type="Pfam" id="PF22563">
    <property type="entry name" value="iREC"/>
    <property type="match status" value="1"/>
</dbReference>
<dbReference type="Gene3D" id="3.40.50.2300">
    <property type="match status" value="1"/>
</dbReference>
<sequence length="733" mass="85568">MIYLIDDKKLRQENDYGWNLQKLKKYEHIIQPIYDLKELSKRRKEIFRDNNIILYHESFLDHTNLKLEASVKRSDLDEFSSKQKNWLAFFSGSKNSRNIENNVAHLPVSTLYQNLETFIQKYLQGDLQLNYLLFGENPDVEQELVGKLESSLHLTEEEPSAKIVSSKILFFRPAKLNISNPIENAKETVLFNDVSDEKLSQKIVKELTEEKYDIIFLPLCFGPTLSDYNGLRLATHIRCTNTPNKVSSIFIYSPINIEELIKNQYFDILKTKNVEIVDFKKKAFEIAANKKRPAITNGELPNELKKIKLEPPKNYEDNHSIANEWAIYRWSSALKANDDDIEIITDKVQHHLYFKFLKTIYPVKDLFTIPEANLKIKPSLSPKILYIDDEANKGWYEIFCKIFYDENRLEFHYLDDELNFLTREEIIEKSLATIGDKNIDIVLLDFRLHPDDFRAKSIEEVTGLKLLKAIKASNPGIQVIIFSATNKIWNLQALEKAGSDGFLIKESPENSIDPEFTSGAINGMIEILTKRAELIFLKQFYENYRILEKELLPRKEYKKVPNPLPKEFVDEVLKWFKLSIDILKNGNTNDSKKTSSFLFMFSVLENLANRVINVDNPIKTENGKKGRKVYKFEYRGTDKSLKFFTEDKNRPGYYRKTNSILKCGRNIPWHLKILNTIDHITNETLTEEELSNIVKKRNDFIHSNTTTGEKFIIVNDDLIWLHQVIYNGLKNVI</sequence>
<accession>A0A9X1UVG5</accession>
<dbReference type="SUPFAM" id="SSF52172">
    <property type="entry name" value="CheY-like"/>
    <property type="match status" value="1"/>
</dbReference>
<evidence type="ECO:0000259" key="1">
    <source>
        <dbReference type="Pfam" id="PF22563"/>
    </source>
</evidence>
<dbReference type="Proteomes" id="UP001139344">
    <property type="component" value="Unassembled WGS sequence"/>
</dbReference>
<evidence type="ECO:0000313" key="2">
    <source>
        <dbReference type="EMBL" id="MCG9971152.1"/>
    </source>
</evidence>
<evidence type="ECO:0000313" key="3">
    <source>
        <dbReference type="Proteomes" id="UP001139344"/>
    </source>
</evidence>